<evidence type="ECO:0000313" key="3">
    <source>
        <dbReference type="Proteomes" id="UP000434209"/>
    </source>
</evidence>
<dbReference type="Pfam" id="PF01261">
    <property type="entry name" value="AP_endonuc_2"/>
    <property type="match status" value="1"/>
</dbReference>
<evidence type="ECO:0000259" key="1">
    <source>
        <dbReference type="Pfam" id="PF01261"/>
    </source>
</evidence>
<evidence type="ECO:0000313" key="2">
    <source>
        <dbReference type="EMBL" id="QGZ58678.1"/>
    </source>
</evidence>
<dbReference type="InterPro" id="IPR050312">
    <property type="entry name" value="IolE/XylAMocC-like"/>
</dbReference>
<sequence>MRDVQQFSLNRMSAPKLGFPEYVALCQRLGIDAIEIRNDLPGIEITDGTPAAQIRTACVAGGLTILSINALQRFEQFDATRMSEAVALARYAADCGAKALVLCPTNSLLDKRTPGERHADLVAALTQLKPILDDHGLLGLVETLGFEECALRRKSDAVKGIDDAAGERHFKLVHDTFHHHLAGEDIFYPDLTGLVHISGVETSELKVDEMRDAHRVLVGRDDRLGNVRQLAVLRARGYRGYASYEPFVDEIVQASDIEQRLAASMSYIRDALEAASLREAA</sequence>
<reference evidence="2 3" key="1">
    <citation type="submission" date="2019-12" db="EMBL/GenBank/DDBJ databases">
        <title>Paraburkholderia acidiphila 7Q-K02 sp. nov and Paraburkholderia acidisoli DHF22 sp. nov., two strains isolated from forest soil.</title>
        <authorList>
            <person name="Gao Z."/>
            <person name="Qiu L."/>
        </authorList>
    </citation>
    <scope>NUCLEOTIDE SEQUENCE [LARGE SCALE GENOMIC DNA]</scope>
    <source>
        <strain evidence="2 3">7Q-K02</strain>
    </source>
</reference>
<dbReference type="Proteomes" id="UP000434209">
    <property type="component" value="Chromosome 3"/>
</dbReference>
<dbReference type="InterPro" id="IPR036237">
    <property type="entry name" value="Xyl_isomerase-like_sf"/>
</dbReference>
<dbReference type="OrthoDB" id="2274384at2"/>
<dbReference type="PANTHER" id="PTHR12110">
    <property type="entry name" value="HYDROXYPYRUVATE ISOMERASE"/>
    <property type="match status" value="1"/>
</dbReference>
<dbReference type="SUPFAM" id="SSF51658">
    <property type="entry name" value="Xylose isomerase-like"/>
    <property type="match status" value="1"/>
</dbReference>
<protein>
    <submittedName>
        <fullName evidence="2">TIM barrel protein</fullName>
    </submittedName>
</protein>
<dbReference type="PIRSF" id="PIRSF036778">
    <property type="entry name" value="UCP036778"/>
    <property type="match status" value="1"/>
</dbReference>
<dbReference type="PANTHER" id="PTHR12110:SF48">
    <property type="entry name" value="BLL3656 PROTEIN"/>
    <property type="match status" value="1"/>
</dbReference>
<dbReference type="KEGG" id="pacp:FAZ97_27275"/>
<accession>A0A7Z2GBC8</accession>
<organism evidence="2 3">
    <name type="scientific">Paraburkholderia acidiphila</name>
    <dbReference type="NCBI Taxonomy" id="2571747"/>
    <lineage>
        <taxon>Bacteria</taxon>
        <taxon>Pseudomonadati</taxon>
        <taxon>Pseudomonadota</taxon>
        <taxon>Betaproteobacteria</taxon>
        <taxon>Burkholderiales</taxon>
        <taxon>Burkholderiaceae</taxon>
        <taxon>Paraburkholderia</taxon>
    </lineage>
</organism>
<dbReference type="Gene3D" id="3.20.20.150">
    <property type="entry name" value="Divalent-metal-dependent TIM barrel enzymes"/>
    <property type="match status" value="1"/>
</dbReference>
<dbReference type="InterPro" id="IPR014621">
    <property type="entry name" value="UCP036778_sugar_epimerase"/>
</dbReference>
<keyword evidence="3" id="KW-1185">Reference proteome</keyword>
<dbReference type="InterPro" id="IPR013022">
    <property type="entry name" value="Xyl_isomerase-like_TIM-brl"/>
</dbReference>
<dbReference type="EMBL" id="CP046911">
    <property type="protein sequence ID" value="QGZ58678.1"/>
    <property type="molecule type" value="Genomic_DNA"/>
</dbReference>
<dbReference type="AlphaFoldDB" id="A0A7Z2GBC8"/>
<name>A0A7Z2GBC8_9BURK</name>
<gene>
    <name evidence="2" type="ORF">FAZ97_27275</name>
</gene>
<dbReference type="RefSeq" id="WP_158761726.1">
    <property type="nucleotide sequence ID" value="NZ_CP046911.1"/>
</dbReference>
<feature type="domain" description="Xylose isomerase-like TIM barrel" evidence="1">
    <location>
        <begin position="23"/>
        <end position="270"/>
    </location>
</feature>
<proteinExistence type="predicted"/>